<dbReference type="Pfam" id="PF14378">
    <property type="entry name" value="PAP2_3"/>
    <property type="match status" value="1"/>
</dbReference>
<dbReference type="GO" id="GO:0030148">
    <property type="term" value="P:sphingolipid biosynthetic process"/>
    <property type="evidence" value="ECO:0007669"/>
    <property type="project" value="TreeGrafter"/>
</dbReference>
<reference evidence="7" key="1">
    <citation type="submission" date="2021-03" db="EMBL/GenBank/DDBJ databases">
        <authorList>
            <person name="Palmer J.M."/>
        </authorList>
    </citation>
    <scope>NUCLEOTIDE SEQUENCE</scope>
    <source>
        <strain evidence="7">ARV_011</strain>
    </source>
</reference>
<keyword evidence="8" id="KW-1185">Reference proteome</keyword>
<evidence type="ECO:0000256" key="5">
    <source>
        <dbReference type="SAM" id="Phobius"/>
    </source>
</evidence>
<keyword evidence="2 5" id="KW-0812">Transmembrane</keyword>
<dbReference type="Proteomes" id="UP000790833">
    <property type="component" value="Unassembled WGS sequence"/>
</dbReference>
<dbReference type="InterPro" id="IPR036938">
    <property type="entry name" value="PAP2/HPO_sf"/>
</dbReference>
<dbReference type="SMART" id="SM00014">
    <property type="entry name" value="acidPPc"/>
    <property type="match status" value="1"/>
</dbReference>
<comment type="caution">
    <text evidence="7">The sequence shown here is derived from an EMBL/GenBank/DDBJ whole genome shotgun (WGS) entry which is preliminary data.</text>
</comment>
<dbReference type="InterPro" id="IPR000326">
    <property type="entry name" value="PAP2/HPO"/>
</dbReference>
<evidence type="ECO:0000313" key="8">
    <source>
        <dbReference type="Proteomes" id="UP000790833"/>
    </source>
</evidence>
<comment type="subcellular location">
    <subcellularLocation>
        <location evidence="1">Membrane</location>
        <topology evidence="1">Multi-pass membrane protein</topology>
    </subcellularLocation>
</comment>
<name>A0A9P8AI56_9ASCO</name>
<dbReference type="OrthoDB" id="5784at2759"/>
<dbReference type="EMBL" id="JAHMUF010000015">
    <property type="protein sequence ID" value="KAG7192794.1"/>
    <property type="molecule type" value="Genomic_DNA"/>
</dbReference>
<evidence type="ECO:0000256" key="4">
    <source>
        <dbReference type="ARBA" id="ARBA00023136"/>
    </source>
</evidence>
<gene>
    <name evidence="7" type="ORF">KQ657_001249</name>
</gene>
<feature type="transmembrane region" description="Helical" evidence="5">
    <location>
        <begin position="127"/>
        <end position="149"/>
    </location>
</feature>
<dbReference type="RefSeq" id="XP_043048344.1">
    <property type="nucleotide sequence ID" value="XM_043192049.1"/>
</dbReference>
<dbReference type="InterPro" id="IPR026841">
    <property type="entry name" value="Aur1/Ipt1"/>
</dbReference>
<keyword evidence="3 5" id="KW-1133">Transmembrane helix</keyword>
<dbReference type="GO" id="GO:0016020">
    <property type="term" value="C:membrane"/>
    <property type="evidence" value="ECO:0007669"/>
    <property type="project" value="UniProtKB-SubCell"/>
</dbReference>
<evidence type="ECO:0000259" key="6">
    <source>
        <dbReference type="SMART" id="SM00014"/>
    </source>
</evidence>
<dbReference type="GeneID" id="66114623"/>
<feature type="transmembrane region" description="Helical" evidence="5">
    <location>
        <begin position="311"/>
        <end position="330"/>
    </location>
</feature>
<evidence type="ECO:0000256" key="3">
    <source>
        <dbReference type="ARBA" id="ARBA00022989"/>
    </source>
</evidence>
<feature type="transmembrane region" description="Helical" evidence="5">
    <location>
        <begin position="6"/>
        <end position="26"/>
    </location>
</feature>
<protein>
    <recommendedName>
        <fullName evidence="6">Phosphatidic acid phosphatase type 2/haloperoxidase domain-containing protein</fullName>
    </recommendedName>
</protein>
<dbReference type="GO" id="GO:0070916">
    <property type="term" value="C:inositol phosphoceramide synthase complex"/>
    <property type="evidence" value="ECO:0007669"/>
    <property type="project" value="TreeGrafter"/>
</dbReference>
<feature type="transmembrane region" description="Helical" evidence="5">
    <location>
        <begin position="287"/>
        <end position="305"/>
    </location>
</feature>
<evidence type="ECO:0000256" key="2">
    <source>
        <dbReference type="ARBA" id="ARBA00022692"/>
    </source>
</evidence>
<feature type="domain" description="Phosphatidic acid phosphatase type 2/haloperoxidase" evidence="6">
    <location>
        <begin position="188"/>
        <end position="328"/>
    </location>
</feature>
<dbReference type="PANTHER" id="PTHR31310">
    <property type="match status" value="1"/>
</dbReference>
<sequence length="371" mass="42415">MFNTIIGSVLTVMFSLSMSVLLYLHFYRGNTDPKESGNYVELSTLEANPINIVDNGIDDDIQSQGSGKIGSDREESNEFFSSDFEIDEEELKDSERLQPDKIIVNFPISSQASTQYHKRNFFPLNNWNLAVPLLLATSWIILNIDHYFSEPIYTEKDLVSWFSYVILHFCAPLFTAIWLYAFHPQGALKLFGMSLGLQNILGVLTHLAFPNAPPWFIHVYGPDHEANYEMEGYAAGLIRVDTAMGTHLHTNGFHKSPIVFGALPSLHSAMAVCVFFHLAYYSRWTAIKALGLLFVVVQWWATIYLDHHWRLDLYAGLLYAIGLFTLFTSMRAKVDERFFHARFTGDFVRGSTMGMRVFKNTRLQNFFDPLL</sequence>
<evidence type="ECO:0000256" key="1">
    <source>
        <dbReference type="ARBA" id="ARBA00004141"/>
    </source>
</evidence>
<feature type="transmembrane region" description="Helical" evidence="5">
    <location>
        <begin position="161"/>
        <end position="181"/>
    </location>
</feature>
<dbReference type="InterPro" id="IPR052185">
    <property type="entry name" value="IPC_Synthase-Related"/>
</dbReference>
<accession>A0A9P8AI56</accession>
<feature type="transmembrane region" description="Helical" evidence="5">
    <location>
        <begin position="188"/>
        <end position="209"/>
    </location>
</feature>
<proteinExistence type="predicted"/>
<organism evidence="7 8">
    <name type="scientific">Scheffersomyces spartinae</name>
    <dbReference type="NCBI Taxonomy" id="45513"/>
    <lineage>
        <taxon>Eukaryota</taxon>
        <taxon>Fungi</taxon>
        <taxon>Dikarya</taxon>
        <taxon>Ascomycota</taxon>
        <taxon>Saccharomycotina</taxon>
        <taxon>Pichiomycetes</taxon>
        <taxon>Debaryomycetaceae</taxon>
        <taxon>Scheffersomyces</taxon>
    </lineage>
</organism>
<dbReference type="GO" id="GO:0006676">
    <property type="term" value="P:mannosyl diphosphorylinositol ceramide metabolic process"/>
    <property type="evidence" value="ECO:0007669"/>
    <property type="project" value="TreeGrafter"/>
</dbReference>
<dbReference type="AlphaFoldDB" id="A0A9P8AI56"/>
<dbReference type="CDD" id="cd03386">
    <property type="entry name" value="PAP2_Aur1_like"/>
    <property type="match status" value="1"/>
</dbReference>
<evidence type="ECO:0000313" key="7">
    <source>
        <dbReference type="EMBL" id="KAG7192794.1"/>
    </source>
</evidence>
<dbReference type="SUPFAM" id="SSF48317">
    <property type="entry name" value="Acid phosphatase/Vanadium-dependent haloperoxidase"/>
    <property type="match status" value="1"/>
</dbReference>
<feature type="transmembrane region" description="Helical" evidence="5">
    <location>
        <begin position="258"/>
        <end position="280"/>
    </location>
</feature>
<dbReference type="PANTHER" id="PTHR31310:SF8">
    <property type="entry name" value="INOSITOLPHOSPHOTRANSFERASE 1"/>
    <property type="match status" value="1"/>
</dbReference>
<keyword evidence="4 5" id="KW-0472">Membrane</keyword>